<evidence type="ECO:0000259" key="10">
    <source>
        <dbReference type="PROSITE" id="PS51198"/>
    </source>
</evidence>
<feature type="domain" description="UvrD-like helicase ATP-binding" evidence="10">
    <location>
        <begin position="3"/>
        <end position="483"/>
    </location>
</feature>
<feature type="domain" description="UvrD-like helicase C-terminal" evidence="11">
    <location>
        <begin position="484"/>
        <end position="749"/>
    </location>
</feature>
<evidence type="ECO:0000256" key="7">
    <source>
        <dbReference type="ARBA" id="ARBA00034808"/>
    </source>
</evidence>
<evidence type="ECO:0000259" key="11">
    <source>
        <dbReference type="PROSITE" id="PS51217"/>
    </source>
</evidence>
<sequence length="1056" mass="122420">MVSLTLQKLLVSLESHFPFVVYNASAGSGKTFVLVKSFLIKILSSQQKDYYKHLLAITFTNKAVAEMKQRVITTLIHFSQEETPLTSESMLNVIAQETGLSSTEINTRSKRIVKHLLNHYSLFSVETIDHFNLRLLRTFTRDLKLPPNFEVSLETPQLILKAIDRLIEKAGQDEEITKLLIDFALQKTDEDKSWDIAIDLNKAAKLLTIENDLPFLDKLKTKTISDFKTLQKRLYGKVNESEFEAISEAQAILAIFEQNGLERSHFSGGHSYDFFIKIAEGNFSVNFGLTWQNNLGIKPLYKTKENPLITEKIDVITPRISAGFHKIEKCLASTSLFQNILKNLVPLATVNLINQELQLIKEEENVLPISEFNRIISNEIKNEPAPYIYERLGERYRHYFIDEFQDTSLLQWQNLIPLVDNALSQNYTEENTGSLLLVGDAKQSIYRWRGGLPEQFIDLCLDENPFPSVEKETRNLQTNYRSCKEIIDFNNRFFSFMAPFFGDESYQKIYEDGNKQLPNSECEGFVSINFMEPTLKEEAYEAYVQKVYETVLDLESRGCPKKDICILTRKKEEGVAVSEFLVANGINVVSEETLLLQNSETVKILVNLLQLSLFPEQDSLKIQILEFLYHYLKIEIEKHTFFSEHIGFPLSKLEETLQKHYLKIQFKDLASLSLYESFEYLIHSLQLHKVTDAYVLHFMDWVFQYSQNSQIGKQDFLSYWETEKDKVSLSIGTTQEDAIQVMTIHKSKGLEFPIVIFPFADLDIYREIEPKAWYPWQENGFDDLLINFSKEVESYGEIGAYLSQIRKNTLELDNINLLYVAFTRAERELYILAKNESVQNSPKKYNQFLKLFLENESLWKNEVDAYSFGQKHTWPSSVKITENNFKDTPYFVSLPYEKLLKVSSIETSLFVKKVQESIRFGNVIHDAMANIFLEEDLPFVLEELQHPHYEEVEIQLLENTLRNIVTHPKLNPLFSKGDTIYNERDIISPFVVLRPDRINIHPNNSVTLLDYKTGVQNVSHANQINEYANVLLEMGFTIKEKLIVYIEKENILINNI</sequence>
<dbReference type="GO" id="GO:0005829">
    <property type="term" value="C:cytosol"/>
    <property type="evidence" value="ECO:0007669"/>
    <property type="project" value="TreeGrafter"/>
</dbReference>
<evidence type="ECO:0000256" key="6">
    <source>
        <dbReference type="ARBA" id="ARBA00034617"/>
    </source>
</evidence>
<proteinExistence type="predicted"/>
<name>A0A9X1JWS9_9FLAO</name>
<dbReference type="Proteomes" id="UP001138686">
    <property type="component" value="Unassembled WGS sequence"/>
</dbReference>
<keyword evidence="3 9" id="KW-0347">Helicase</keyword>
<dbReference type="PANTHER" id="PTHR11070:SF67">
    <property type="entry name" value="DNA 3'-5' HELICASE"/>
    <property type="match status" value="1"/>
</dbReference>
<evidence type="ECO:0000256" key="3">
    <source>
        <dbReference type="ARBA" id="ARBA00022806"/>
    </source>
</evidence>
<dbReference type="InterPro" id="IPR000212">
    <property type="entry name" value="DNA_helicase_UvrD/REP"/>
</dbReference>
<dbReference type="InterPro" id="IPR014017">
    <property type="entry name" value="DNA_helicase_UvrD-like_C"/>
</dbReference>
<dbReference type="EC" id="5.6.2.4" evidence="7"/>
<keyword evidence="2 9" id="KW-0378">Hydrolase</keyword>
<dbReference type="PROSITE" id="PS51217">
    <property type="entry name" value="UVRD_HELICASE_CTER"/>
    <property type="match status" value="1"/>
</dbReference>
<evidence type="ECO:0000256" key="8">
    <source>
        <dbReference type="ARBA" id="ARBA00048988"/>
    </source>
</evidence>
<protein>
    <recommendedName>
        <fullName evidence="7">DNA 3'-5' helicase</fullName>
        <ecNumber evidence="7">5.6.2.4</ecNumber>
    </recommendedName>
</protein>
<dbReference type="RefSeq" id="WP_219051682.1">
    <property type="nucleotide sequence ID" value="NZ_JAHWDP010000001.1"/>
</dbReference>
<keyword evidence="4 9" id="KW-0067">ATP-binding</keyword>
<evidence type="ECO:0000313" key="13">
    <source>
        <dbReference type="Proteomes" id="UP001138686"/>
    </source>
</evidence>
<dbReference type="AlphaFoldDB" id="A0A9X1JWS9"/>
<evidence type="ECO:0000256" key="2">
    <source>
        <dbReference type="ARBA" id="ARBA00022801"/>
    </source>
</evidence>
<keyword evidence="5" id="KW-0413">Isomerase</keyword>
<dbReference type="GO" id="GO:0016787">
    <property type="term" value="F:hydrolase activity"/>
    <property type="evidence" value="ECO:0007669"/>
    <property type="project" value="UniProtKB-UniRule"/>
</dbReference>
<dbReference type="EMBL" id="JAHWDP010000001">
    <property type="protein sequence ID" value="MBW2937338.1"/>
    <property type="molecule type" value="Genomic_DNA"/>
</dbReference>
<evidence type="ECO:0000256" key="5">
    <source>
        <dbReference type="ARBA" id="ARBA00023235"/>
    </source>
</evidence>
<reference evidence="12" key="1">
    <citation type="submission" date="2021-07" db="EMBL/GenBank/DDBJ databases">
        <title>Aureisphaera sp. CAU 1614 isolated from sea sediment.</title>
        <authorList>
            <person name="Kim W."/>
        </authorList>
    </citation>
    <scope>NUCLEOTIDE SEQUENCE</scope>
    <source>
        <strain evidence="12">CAU 1614</strain>
    </source>
</reference>
<keyword evidence="1 9" id="KW-0547">Nucleotide-binding</keyword>
<dbReference type="Pfam" id="PF13361">
    <property type="entry name" value="UvrD_C"/>
    <property type="match status" value="1"/>
</dbReference>
<comment type="caution">
    <text evidence="12">The sequence shown here is derived from an EMBL/GenBank/DDBJ whole genome shotgun (WGS) entry which is preliminary data.</text>
</comment>
<dbReference type="InterPro" id="IPR014016">
    <property type="entry name" value="UvrD-like_ATP-bd"/>
</dbReference>
<dbReference type="GO" id="GO:0003677">
    <property type="term" value="F:DNA binding"/>
    <property type="evidence" value="ECO:0007669"/>
    <property type="project" value="InterPro"/>
</dbReference>
<dbReference type="GO" id="GO:0043138">
    <property type="term" value="F:3'-5' DNA helicase activity"/>
    <property type="evidence" value="ECO:0007669"/>
    <property type="project" value="UniProtKB-EC"/>
</dbReference>
<evidence type="ECO:0000313" key="12">
    <source>
        <dbReference type="EMBL" id="MBW2937338.1"/>
    </source>
</evidence>
<accession>A0A9X1JWS9</accession>
<dbReference type="Pfam" id="PF00580">
    <property type="entry name" value="UvrD-helicase"/>
    <property type="match status" value="1"/>
</dbReference>
<feature type="binding site" evidence="9">
    <location>
        <begin position="24"/>
        <end position="31"/>
    </location>
    <ligand>
        <name>ATP</name>
        <dbReference type="ChEBI" id="CHEBI:30616"/>
    </ligand>
</feature>
<comment type="catalytic activity">
    <reaction evidence="6">
        <text>Couples ATP hydrolysis with the unwinding of duplex DNA by translocating in the 3'-5' direction.</text>
        <dbReference type="EC" id="5.6.2.4"/>
    </reaction>
</comment>
<evidence type="ECO:0000256" key="4">
    <source>
        <dbReference type="ARBA" id="ARBA00022840"/>
    </source>
</evidence>
<organism evidence="12 13">
    <name type="scientific">Halomarinibacterium sedimenti</name>
    <dbReference type="NCBI Taxonomy" id="2857106"/>
    <lineage>
        <taxon>Bacteria</taxon>
        <taxon>Pseudomonadati</taxon>
        <taxon>Bacteroidota</taxon>
        <taxon>Flavobacteriia</taxon>
        <taxon>Flavobacteriales</taxon>
        <taxon>Flavobacteriaceae</taxon>
        <taxon>Halomarinibacterium</taxon>
    </lineage>
</organism>
<dbReference type="PROSITE" id="PS51198">
    <property type="entry name" value="UVRD_HELICASE_ATP_BIND"/>
    <property type="match status" value="1"/>
</dbReference>
<dbReference type="GO" id="GO:0000725">
    <property type="term" value="P:recombinational repair"/>
    <property type="evidence" value="ECO:0007669"/>
    <property type="project" value="TreeGrafter"/>
</dbReference>
<keyword evidence="13" id="KW-1185">Reference proteome</keyword>
<evidence type="ECO:0000256" key="9">
    <source>
        <dbReference type="PROSITE-ProRule" id="PRU00560"/>
    </source>
</evidence>
<gene>
    <name evidence="12" type="ORF">KXJ69_04435</name>
</gene>
<dbReference type="PANTHER" id="PTHR11070">
    <property type="entry name" value="UVRD / RECB / PCRA DNA HELICASE FAMILY MEMBER"/>
    <property type="match status" value="1"/>
</dbReference>
<comment type="catalytic activity">
    <reaction evidence="8">
        <text>ATP + H2O = ADP + phosphate + H(+)</text>
        <dbReference type="Rhea" id="RHEA:13065"/>
        <dbReference type="ChEBI" id="CHEBI:15377"/>
        <dbReference type="ChEBI" id="CHEBI:15378"/>
        <dbReference type="ChEBI" id="CHEBI:30616"/>
        <dbReference type="ChEBI" id="CHEBI:43474"/>
        <dbReference type="ChEBI" id="CHEBI:456216"/>
        <dbReference type="EC" id="5.6.2.4"/>
    </reaction>
</comment>
<dbReference type="GO" id="GO:0005524">
    <property type="term" value="F:ATP binding"/>
    <property type="evidence" value="ECO:0007669"/>
    <property type="project" value="UniProtKB-UniRule"/>
</dbReference>
<evidence type="ECO:0000256" key="1">
    <source>
        <dbReference type="ARBA" id="ARBA00022741"/>
    </source>
</evidence>